<dbReference type="InterPro" id="IPR000192">
    <property type="entry name" value="Aminotrans_V_dom"/>
</dbReference>
<dbReference type="EMBL" id="CAMXCT030002491">
    <property type="protein sequence ID" value="CAL4785812.1"/>
    <property type="molecule type" value="Genomic_DNA"/>
</dbReference>
<feature type="domain" description="Aminotransferase class V" evidence="6">
    <location>
        <begin position="292"/>
        <end position="408"/>
    </location>
</feature>
<dbReference type="AlphaFoldDB" id="A0A9P1CW41"/>
<keyword evidence="2 8" id="KW-0032">Aminotransferase</keyword>
<accession>A0A9P1CW41</accession>
<evidence type="ECO:0000313" key="9">
    <source>
        <dbReference type="Proteomes" id="UP001152797"/>
    </source>
</evidence>
<evidence type="ECO:0000256" key="1">
    <source>
        <dbReference type="ARBA" id="ARBA00001933"/>
    </source>
</evidence>
<keyword evidence="4" id="KW-0663">Pyridoxal phosphate</keyword>
<dbReference type="EMBL" id="CAMXCT020002491">
    <property type="protein sequence ID" value="CAL1151875.1"/>
    <property type="molecule type" value="Genomic_DNA"/>
</dbReference>
<evidence type="ECO:0000256" key="4">
    <source>
        <dbReference type="ARBA" id="ARBA00022898"/>
    </source>
</evidence>
<feature type="region of interest" description="Disordered" evidence="5">
    <location>
        <begin position="1"/>
        <end position="25"/>
    </location>
</feature>
<dbReference type="PANTHER" id="PTHR42778:SF1">
    <property type="entry name" value="2-AMINOETHYLPHOSPHONATE--PYRUVATE TRANSAMINASE"/>
    <property type="match status" value="1"/>
</dbReference>
<name>A0A9P1CW41_9DINO</name>
<evidence type="ECO:0000313" key="7">
    <source>
        <dbReference type="EMBL" id="CAI3998500.1"/>
    </source>
</evidence>
<dbReference type="Pfam" id="PF00266">
    <property type="entry name" value="Aminotran_5"/>
    <property type="match status" value="1"/>
</dbReference>
<sequence>MSLSRTPSSLSQLRSPSRSATPASQMVYVEQQPIFPALPMDRAGCPSGIQFRPERRAEDFVHPFLQKPVYTSTPTGDTGYSNFVKRGYDTQLFSRSYAKGNWEAARLGMPKTLMLSRSVPTIFTQTGQQTLNAPKVSLKLNSQSSQSAAAAFRDLQSVRKKGTSWASVLKLERIDLEQHGKFPGISSREPLLFTPGPLTVSGPVKQAMLVDYGSRDKLFLDAVVEVRQSLLQVAGVSKEQGYECVLMQGSGTAAVEAMLGTVPRDGKAAMERRGRCSVLLVINGAYGHRQTAICSYAGINYESLVFEDSEPINVEKVLSSLRQSSATHLSLVHHETTAGVINPLEDLVRQAKAEFPQIQVLVDSMSGFGAYDLEMTWGIDFAVSSANKCIEGVPGFAYVLCQVDALKRSKGTSRSLTMDSRSKWLIWLGA</sequence>
<comment type="cofactor">
    <cofactor evidence="1">
        <name>pyridoxal 5'-phosphate</name>
        <dbReference type="ChEBI" id="CHEBI:597326"/>
    </cofactor>
</comment>
<evidence type="ECO:0000256" key="5">
    <source>
        <dbReference type="SAM" id="MobiDB-lite"/>
    </source>
</evidence>
<gene>
    <name evidence="7" type="ORF">C1SCF055_LOCUS24794</name>
</gene>
<dbReference type="OrthoDB" id="7403325at2759"/>
<dbReference type="SUPFAM" id="SSF53383">
    <property type="entry name" value="PLP-dependent transferases"/>
    <property type="match status" value="1"/>
</dbReference>
<evidence type="ECO:0000259" key="6">
    <source>
        <dbReference type="Pfam" id="PF00266"/>
    </source>
</evidence>
<organism evidence="7">
    <name type="scientific">Cladocopium goreaui</name>
    <dbReference type="NCBI Taxonomy" id="2562237"/>
    <lineage>
        <taxon>Eukaryota</taxon>
        <taxon>Sar</taxon>
        <taxon>Alveolata</taxon>
        <taxon>Dinophyceae</taxon>
        <taxon>Suessiales</taxon>
        <taxon>Symbiodiniaceae</taxon>
        <taxon>Cladocopium</taxon>
    </lineage>
</organism>
<dbReference type="InterPro" id="IPR015424">
    <property type="entry name" value="PyrdxlP-dep_Trfase"/>
</dbReference>
<comment type="caution">
    <text evidence="7">The sequence shown here is derived from an EMBL/GenBank/DDBJ whole genome shotgun (WGS) entry which is preliminary data.</text>
</comment>
<dbReference type="Proteomes" id="UP001152797">
    <property type="component" value="Unassembled WGS sequence"/>
</dbReference>
<dbReference type="EMBL" id="CAMXCT010002491">
    <property type="protein sequence ID" value="CAI3998500.1"/>
    <property type="molecule type" value="Genomic_DNA"/>
</dbReference>
<dbReference type="GO" id="GO:0008483">
    <property type="term" value="F:transaminase activity"/>
    <property type="evidence" value="ECO:0007669"/>
    <property type="project" value="UniProtKB-KW"/>
</dbReference>
<evidence type="ECO:0000256" key="3">
    <source>
        <dbReference type="ARBA" id="ARBA00022679"/>
    </source>
</evidence>
<feature type="compositionally biased region" description="Low complexity" evidence="5">
    <location>
        <begin position="1"/>
        <end position="19"/>
    </location>
</feature>
<evidence type="ECO:0000256" key="2">
    <source>
        <dbReference type="ARBA" id="ARBA00022576"/>
    </source>
</evidence>
<proteinExistence type="predicted"/>
<dbReference type="PANTHER" id="PTHR42778">
    <property type="entry name" value="2-AMINOETHYLPHOSPHONATE--PYRUVATE TRANSAMINASE"/>
    <property type="match status" value="1"/>
</dbReference>
<reference evidence="8 9" key="2">
    <citation type="submission" date="2024-05" db="EMBL/GenBank/DDBJ databases">
        <authorList>
            <person name="Chen Y."/>
            <person name="Shah S."/>
            <person name="Dougan E. K."/>
            <person name="Thang M."/>
            <person name="Chan C."/>
        </authorList>
    </citation>
    <scope>NUCLEOTIDE SEQUENCE [LARGE SCALE GENOMIC DNA]</scope>
</reference>
<dbReference type="InterPro" id="IPR015421">
    <property type="entry name" value="PyrdxlP-dep_Trfase_major"/>
</dbReference>
<keyword evidence="3" id="KW-0808">Transferase</keyword>
<protein>
    <submittedName>
        <fullName evidence="8">2-aminoethylphosphonate--pyruvate transaminase (2-aminoethylphosphonate aminotransferase) (AEP transaminase) (AEPT)</fullName>
    </submittedName>
</protein>
<dbReference type="Gene3D" id="3.40.640.10">
    <property type="entry name" value="Type I PLP-dependent aspartate aminotransferase-like (Major domain)"/>
    <property type="match status" value="1"/>
</dbReference>
<reference evidence="7" key="1">
    <citation type="submission" date="2022-10" db="EMBL/GenBank/DDBJ databases">
        <authorList>
            <person name="Chen Y."/>
            <person name="Dougan E. K."/>
            <person name="Chan C."/>
            <person name="Rhodes N."/>
            <person name="Thang M."/>
        </authorList>
    </citation>
    <scope>NUCLEOTIDE SEQUENCE</scope>
</reference>
<keyword evidence="9" id="KW-1185">Reference proteome</keyword>
<evidence type="ECO:0000313" key="8">
    <source>
        <dbReference type="EMBL" id="CAL4785812.1"/>
    </source>
</evidence>